<evidence type="ECO:0000313" key="4">
    <source>
        <dbReference type="Proteomes" id="UP001163687"/>
    </source>
</evidence>
<proteinExistence type="inferred from homology"/>
<protein>
    <recommendedName>
        <fullName evidence="5">DUF881 domain-containing protein</fullName>
    </recommendedName>
</protein>
<feature type="coiled-coil region" evidence="2">
    <location>
        <begin position="33"/>
        <end position="74"/>
    </location>
</feature>
<evidence type="ECO:0000313" key="3">
    <source>
        <dbReference type="EMBL" id="BDG60753.1"/>
    </source>
</evidence>
<name>A0AA35G8S7_9FIRM</name>
<dbReference type="PANTHER" id="PTHR37313">
    <property type="entry name" value="UPF0749 PROTEIN RV1825"/>
    <property type="match status" value="1"/>
</dbReference>
<evidence type="ECO:0000256" key="2">
    <source>
        <dbReference type="SAM" id="Coils"/>
    </source>
</evidence>
<dbReference type="KEGG" id="cmic:caldi_18430"/>
<accession>A0AA35G8S7</accession>
<gene>
    <name evidence="3" type="ORF">caldi_18430</name>
</gene>
<dbReference type="RefSeq" id="WP_264841451.1">
    <property type="nucleotide sequence ID" value="NZ_AP025628.1"/>
</dbReference>
<reference evidence="3" key="1">
    <citation type="submission" date="2022-03" db="EMBL/GenBank/DDBJ databases">
        <title>Complete genome sequence of Caldinitratiruptor microaerophilus.</title>
        <authorList>
            <person name="Mukaiyama R."/>
            <person name="Nishiyama T."/>
            <person name="Ueda K."/>
        </authorList>
    </citation>
    <scope>NUCLEOTIDE SEQUENCE</scope>
    <source>
        <strain evidence="3">JCM 16183</strain>
    </source>
</reference>
<keyword evidence="4" id="KW-1185">Reference proteome</keyword>
<evidence type="ECO:0008006" key="5">
    <source>
        <dbReference type="Google" id="ProtNLM"/>
    </source>
</evidence>
<evidence type="ECO:0000256" key="1">
    <source>
        <dbReference type="ARBA" id="ARBA00009108"/>
    </source>
</evidence>
<dbReference type="InterPro" id="IPR010273">
    <property type="entry name" value="DUF881"/>
</dbReference>
<comment type="similarity">
    <text evidence="1">Belongs to the UPF0749 family.</text>
</comment>
<dbReference type="Pfam" id="PF05949">
    <property type="entry name" value="DUF881"/>
    <property type="match status" value="1"/>
</dbReference>
<dbReference type="PANTHER" id="PTHR37313:SF2">
    <property type="entry name" value="UPF0749 PROTEIN YLXX"/>
    <property type="match status" value="1"/>
</dbReference>
<dbReference type="AlphaFoldDB" id="A0AA35G8S7"/>
<organism evidence="3 4">
    <name type="scientific">Caldinitratiruptor microaerophilus</name>
    <dbReference type="NCBI Taxonomy" id="671077"/>
    <lineage>
        <taxon>Bacteria</taxon>
        <taxon>Bacillati</taxon>
        <taxon>Bacillota</taxon>
        <taxon>Clostridia</taxon>
        <taxon>Eubacteriales</taxon>
        <taxon>Symbiobacteriaceae</taxon>
        <taxon>Caldinitratiruptor</taxon>
    </lineage>
</organism>
<dbReference type="Proteomes" id="UP001163687">
    <property type="component" value="Chromosome"/>
</dbReference>
<dbReference type="Gene3D" id="3.30.70.1880">
    <property type="entry name" value="Protein of unknown function DUF881"/>
    <property type="match status" value="1"/>
</dbReference>
<keyword evidence="2" id="KW-0175">Coiled coil</keyword>
<sequence>MPRGGQWAIALVLVVLGFMLSMQWRVQQKVAAADVTVERVEDLTQQLRGVERERDALTKEVADLRTQVQNLANREAHYKDLAGELERLRVAAGLVPLEGPGVRVVLDDSARPWRPGENPNAFIIHDEDILRVVNELLASGAEAIAVNGQRLTARSEIRCVGPTVMVNGVRTSTPVEILAIGDPDTLERGLRLKGGVLDVLELYSIQVSVEKRPQVRIPAYRGSLQFDHARPVSE</sequence>
<dbReference type="EMBL" id="AP025628">
    <property type="protein sequence ID" value="BDG60753.1"/>
    <property type="molecule type" value="Genomic_DNA"/>
</dbReference>